<dbReference type="SMART" id="SM00343">
    <property type="entry name" value="ZnF_C2HC"/>
    <property type="match status" value="1"/>
</dbReference>
<dbReference type="InterPro" id="IPR001878">
    <property type="entry name" value="Znf_CCHC"/>
</dbReference>
<proteinExistence type="predicted"/>
<dbReference type="GO" id="GO:0003676">
    <property type="term" value="F:nucleic acid binding"/>
    <property type="evidence" value="ECO:0007669"/>
    <property type="project" value="InterPro"/>
</dbReference>
<organism evidence="3">
    <name type="scientific">Cacopsylla melanoneura</name>
    <dbReference type="NCBI Taxonomy" id="428564"/>
    <lineage>
        <taxon>Eukaryota</taxon>
        <taxon>Metazoa</taxon>
        <taxon>Ecdysozoa</taxon>
        <taxon>Arthropoda</taxon>
        <taxon>Hexapoda</taxon>
        <taxon>Insecta</taxon>
        <taxon>Pterygota</taxon>
        <taxon>Neoptera</taxon>
        <taxon>Paraneoptera</taxon>
        <taxon>Hemiptera</taxon>
        <taxon>Sternorrhyncha</taxon>
        <taxon>Psylloidea</taxon>
        <taxon>Psyllidae</taxon>
        <taxon>Psyllinae</taxon>
        <taxon>Cacopsylla</taxon>
    </lineage>
</organism>
<keyword evidence="1" id="KW-0479">Metal-binding</keyword>
<reference evidence="3" key="1">
    <citation type="submission" date="2021-05" db="EMBL/GenBank/DDBJ databases">
        <authorList>
            <person name="Alioto T."/>
            <person name="Alioto T."/>
            <person name="Gomez Garrido J."/>
        </authorList>
    </citation>
    <scope>NUCLEOTIDE SEQUENCE</scope>
</reference>
<keyword evidence="1" id="KW-0863">Zinc-finger</keyword>
<protein>
    <recommendedName>
        <fullName evidence="2">CCHC-type domain-containing protein</fullName>
    </recommendedName>
</protein>
<feature type="domain" description="CCHC-type" evidence="2">
    <location>
        <begin position="131"/>
        <end position="146"/>
    </location>
</feature>
<evidence type="ECO:0000256" key="1">
    <source>
        <dbReference type="PROSITE-ProRule" id="PRU00047"/>
    </source>
</evidence>
<dbReference type="PANTHER" id="PTHR37984:SF9">
    <property type="entry name" value="INTEGRASE CATALYTIC DOMAIN-CONTAINING PROTEIN"/>
    <property type="match status" value="1"/>
</dbReference>
<sequence length="388" mass="43789">MQTSTETVSQYITALKSLAISCNFSCDHCNQTTQKSHIRSQFIRGIFNDEIREKLLQEKSDTTLDGIVQHALVMEAAKRDSSQLRRSDSVLFDSKSNVVLRVGTKQKHCYNCGKHWPHSREKPCIARDKTCSKCGKLGHLSTVCRSLDENLNKDVKCVEPNPYPNYDDDSSSDDNIFSVNSKESPKICISLCGSPVTFCVDTGSAATIIDFKTYCHLKYKPKLQSAHCKLFAYQANHHVKLVGKFRTNLKYKNKRVSTEVFVSKNPGIPLLSVDNSCKLNLLQFMCNTSSNTKDILPIQSVSFTASHSESDFPTEQQIPIHQRKLQPTQKPIQLMGEQIVENIALPPRTRPPYQKCYSTRIFRRTVPSAQEALNHPVSTLSPIRIQAF</sequence>
<dbReference type="Gene3D" id="4.10.60.10">
    <property type="entry name" value="Zinc finger, CCHC-type"/>
    <property type="match status" value="1"/>
</dbReference>
<dbReference type="InterPro" id="IPR050951">
    <property type="entry name" value="Retrovirus_Pol_polyprotein"/>
</dbReference>
<keyword evidence="1" id="KW-0862">Zinc</keyword>
<name>A0A8D8LHU8_9HEMI</name>
<dbReference type="AlphaFoldDB" id="A0A8D8LHU8"/>
<evidence type="ECO:0000259" key="2">
    <source>
        <dbReference type="PROSITE" id="PS50158"/>
    </source>
</evidence>
<accession>A0A8D8LHU8</accession>
<evidence type="ECO:0000313" key="3">
    <source>
        <dbReference type="EMBL" id="CAG6606813.1"/>
    </source>
</evidence>
<dbReference type="InterPro" id="IPR021109">
    <property type="entry name" value="Peptidase_aspartic_dom_sf"/>
</dbReference>
<dbReference type="PROSITE" id="PS50158">
    <property type="entry name" value="ZF_CCHC"/>
    <property type="match status" value="1"/>
</dbReference>
<dbReference type="EMBL" id="HBUF01005039">
    <property type="protein sequence ID" value="CAG6606813.1"/>
    <property type="molecule type" value="Transcribed_RNA"/>
</dbReference>
<dbReference type="GO" id="GO:0008270">
    <property type="term" value="F:zinc ion binding"/>
    <property type="evidence" value="ECO:0007669"/>
    <property type="project" value="UniProtKB-KW"/>
</dbReference>
<dbReference type="Gene3D" id="2.40.70.10">
    <property type="entry name" value="Acid Proteases"/>
    <property type="match status" value="1"/>
</dbReference>
<dbReference type="PANTHER" id="PTHR37984">
    <property type="entry name" value="PROTEIN CBG26694"/>
    <property type="match status" value="1"/>
</dbReference>